<keyword evidence="3" id="KW-1185">Reference proteome</keyword>
<evidence type="ECO:0000313" key="2">
    <source>
        <dbReference type="EMBL" id="KFM60940.1"/>
    </source>
</evidence>
<proteinExistence type="predicted"/>
<protein>
    <submittedName>
        <fullName evidence="2">Uncharacterized protein</fullName>
    </submittedName>
</protein>
<dbReference type="EMBL" id="KK113747">
    <property type="protein sequence ID" value="KFM60940.1"/>
    <property type="molecule type" value="Genomic_DNA"/>
</dbReference>
<feature type="non-terminal residue" evidence="2">
    <location>
        <position position="53"/>
    </location>
</feature>
<organism evidence="2 3">
    <name type="scientific">Stegodyphus mimosarum</name>
    <name type="common">African social velvet spider</name>
    <dbReference type="NCBI Taxonomy" id="407821"/>
    <lineage>
        <taxon>Eukaryota</taxon>
        <taxon>Metazoa</taxon>
        <taxon>Ecdysozoa</taxon>
        <taxon>Arthropoda</taxon>
        <taxon>Chelicerata</taxon>
        <taxon>Arachnida</taxon>
        <taxon>Araneae</taxon>
        <taxon>Araneomorphae</taxon>
        <taxon>Entelegynae</taxon>
        <taxon>Eresoidea</taxon>
        <taxon>Eresidae</taxon>
        <taxon>Stegodyphus</taxon>
    </lineage>
</organism>
<gene>
    <name evidence="2" type="ORF">X975_09286</name>
</gene>
<feature type="transmembrane region" description="Helical" evidence="1">
    <location>
        <begin position="23"/>
        <end position="41"/>
    </location>
</feature>
<keyword evidence="1" id="KW-0472">Membrane</keyword>
<evidence type="ECO:0000313" key="3">
    <source>
        <dbReference type="Proteomes" id="UP000054359"/>
    </source>
</evidence>
<name>A0A087T751_STEMI</name>
<dbReference type="AlphaFoldDB" id="A0A087T751"/>
<dbReference type="Proteomes" id="UP000054359">
    <property type="component" value="Unassembled WGS sequence"/>
</dbReference>
<feature type="non-terminal residue" evidence="2">
    <location>
        <position position="1"/>
    </location>
</feature>
<evidence type="ECO:0000256" key="1">
    <source>
        <dbReference type="SAM" id="Phobius"/>
    </source>
</evidence>
<sequence>FVCPSPDAISLFSLFKLHLRPHVPLHFLFVLMSAIIPLCLLKHFRYTLYICIN</sequence>
<keyword evidence="1" id="KW-0812">Transmembrane</keyword>
<reference evidence="2 3" key="1">
    <citation type="submission" date="2013-11" db="EMBL/GenBank/DDBJ databases">
        <title>Genome sequencing of Stegodyphus mimosarum.</title>
        <authorList>
            <person name="Bechsgaard J."/>
        </authorList>
    </citation>
    <scope>NUCLEOTIDE SEQUENCE [LARGE SCALE GENOMIC DNA]</scope>
</reference>
<accession>A0A087T751</accession>
<keyword evidence="1" id="KW-1133">Transmembrane helix</keyword>